<feature type="non-terminal residue" evidence="1">
    <location>
        <position position="62"/>
    </location>
</feature>
<gene>
    <name evidence="1" type="ORF">METZ01_LOCUS261521</name>
</gene>
<sequence>VLVLFIGRRPITNGFEFSARLGVVSTRHLVAVNSLCRSSFSSAVMSLECNQRREASHPVRET</sequence>
<feature type="non-terminal residue" evidence="1">
    <location>
        <position position="1"/>
    </location>
</feature>
<reference evidence="1" key="1">
    <citation type="submission" date="2018-05" db="EMBL/GenBank/DDBJ databases">
        <authorList>
            <person name="Lanie J.A."/>
            <person name="Ng W.-L."/>
            <person name="Kazmierczak K.M."/>
            <person name="Andrzejewski T.M."/>
            <person name="Davidsen T.M."/>
            <person name="Wayne K.J."/>
            <person name="Tettelin H."/>
            <person name="Glass J.I."/>
            <person name="Rusch D."/>
            <person name="Podicherti R."/>
            <person name="Tsui H.-C.T."/>
            <person name="Winkler M.E."/>
        </authorList>
    </citation>
    <scope>NUCLEOTIDE SEQUENCE</scope>
</reference>
<dbReference type="AlphaFoldDB" id="A0A382JBM0"/>
<protein>
    <submittedName>
        <fullName evidence="1">Uncharacterized protein</fullName>
    </submittedName>
</protein>
<name>A0A382JBM0_9ZZZZ</name>
<organism evidence="1">
    <name type="scientific">marine metagenome</name>
    <dbReference type="NCBI Taxonomy" id="408172"/>
    <lineage>
        <taxon>unclassified sequences</taxon>
        <taxon>metagenomes</taxon>
        <taxon>ecological metagenomes</taxon>
    </lineage>
</organism>
<evidence type="ECO:0000313" key="1">
    <source>
        <dbReference type="EMBL" id="SVC08667.1"/>
    </source>
</evidence>
<accession>A0A382JBM0</accession>
<proteinExistence type="predicted"/>
<dbReference type="EMBL" id="UINC01072778">
    <property type="protein sequence ID" value="SVC08667.1"/>
    <property type="molecule type" value="Genomic_DNA"/>
</dbReference>